<name>A0A849BJN5_9ACTN</name>
<gene>
    <name evidence="1" type="ORF">HLB09_00445</name>
</gene>
<protein>
    <recommendedName>
        <fullName evidence="3">Excreted virulence factor EspC (Type VII ESX diderm)</fullName>
    </recommendedName>
</protein>
<dbReference type="Proteomes" id="UP000555552">
    <property type="component" value="Unassembled WGS sequence"/>
</dbReference>
<keyword evidence="2" id="KW-1185">Reference proteome</keyword>
<evidence type="ECO:0000313" key="1">
    <source>
        <dbReference type="EMBL" id="NNH21575.1"/>
    </source>
</evidence>
<organism evidence="1 2">
    <name type="scientific">Pseudokineococcus marinus</name>
    <dbReference type="NCBI Taxonomy" id="351215"/>
    <lineage>
        <taxon>Bacteria</taxon>
        <taxon>Bacillati</taxon>
        <taxon>Actinomycetota</taxon>
        <taxon>Actinomycetes</taxon>
        <taxon>Kineosporiales</taxon>
        <taxon>Kineosporiaceae</taxon>
        <taxon>Pseudokineococcus</taxon>
    </lineage>
</organism>
<comment type="caution">
    <text evidence="1">The sequence shown here is derived from an EMBL/GenBank/DDBJ whole genome shotgun (WGS) entry which is preliminary data.</text>
</comment>
<proteinExistence type="predicted"/>
<evidence type="ECO:0000313" key="2">
    <source>
        <dbReference type="Proteomes" id="UP000555552"/>
    </source>
</evidence>
<dbReference type="RefSeq" id="WP_171201437.1">
    <property type="nucleotide sequence ID" value="NZ_JABEMA010000002.1"/>
</dbReference>
<accession>A0A849BJN5</accession>
<dbReference type="AlphaFoldDB" id="A0A849BJN5"/>
<sequence length="104" mass="10654">MVAVGEDVLHAEHDVLARVDDQFDDLAAAFRGTRTPLRGHVEAIRDGAGELAGALDAGATAFGLSWDAVLGVLEQTAGLVAGNVGRLSVDLEAVDVDASTSITL</sequence>
<evidence type="ECO:0008006" key="3">
    <source>
        <dbReference type="Google" id="ProtNLM"/>
    </source>
</evidence>
<dbReference type="EMBL" id="JABEMA010000002">
    <property type="protein sequence ID" value="NNH21575.1"/>
    <property type="molecule type" value="Genomic_DNA"/>
</dbReference>
<reference evidence="1 2" key="1">
    <citation type="submission" date="2020-05" db="EMBL/GenBank/DDBJ databases">
        <title>MicrobeNet Type strains.</title>
        <authorList>
            <person name="Nicholson A.C."/>
        </authorList>
    </citation>
    <scope>NUCLEOTIDE SEQUENCE [LARGE SCALE GENOMIC DNA]</scope>
    <source>
        <strain evidence="1 2">JCM 14547</strain>
    </source>
</reference>